<feature type="transmembrane region" description="Helical" evidence="1">
    <location>
        <begin position="12"/>
        <end position="30"/>
    </location>
</feature>
<organism evidence="2 3">
    <name type="scientific">Flavobacterium qiangtangense</name>
    <dbReference type="NCBI Taxonomy" id="1442595"/>
    <lineage>
        <taxon>Bacteria</taxon>
        <taxon>Pseudomonadati</taxon>
        <taxon>Bacteroidota</taxon>
        <taxon>Flavobacteriia</taxon>
        <taxon>Flavobacteriales</taxon>
        <taxon>Flavobacteriaceae</taxon>
        <taxon>Flavobacterium</taxon>
    </lineage>
</organism>
<evidence type="ECO:0008006" key="4">
    <source>
        <dbReference type="Google" id="ProtNLM"/>
    </source>
</evidence>
<reference evidence="3" key="1">
    <citation type="journal article" date="2019" name="Int. J. Syst. Evol. Microbiol.">
        <title>The Global Catalogue of Microorganisms (GCM) 10K type strain sequencing project: providing services to taxonomists for standard genome sequencing and annotation.</title>
        <authorList>
            <consortium name="The Broad Institute Genomics Platform"/>
            <consortium name="The Broad Institute Genome Sequencing Center for Infectious Disease"/>
            <person name="Wu L."/>
            <person name="Ma J."/>
        </authorList>
    </citation>
    <scope>NUCLEOTIDE SEQUENCE [LARGE SCALE GENOMIC DNA]</scope>
    <source>
        <strain evidence="3">CCUG 49679</strain>
    </source>
</reference>
<feature type="transmembrane region" description="Helical" evidence="1">
    <location>
        <begin position="128"/>
        <end position="152"/>
    </location>
</feature>
<feature type="transmembrane region" description="Helical" evidence="1">
    <location>
        <begin position="50"/>
        <end position="70"/>
    </location>
</feature>
<name>A0ABW1PR93_9FLAO</name>
<proteinExistence type="predicted"/>
<feature type="transmembrane region" description="Helical" evidence="1">
    <location>
        <begin position="91"/>
        <end position="113"/>
    </location>
</feature>
<keyword evidence="1" id="KW-0812">Transmembrane</keyword>
<evidence type="ECO:0000313" key="3">
    <source>
        <dbReference type="Proteomes" id="UP001596287"/>
    </source>
</evidence>
<dbReference type="RefSeq" id="WP_379792598.1">
    <property type="nucleotide sequence ID" value="NZ_JBHSQB010000009.1"/>
</dbReference>
<accession>A0ABW1PR93</accession>
<gene>
    <name evidence="2" type="ORF">ACFPVY_13345</name>
</gene>
<dbReference type="EMBL" id="JBHSQB010000009">
    <property type="protein sequence ID" value="MFC6097636.1"/>
    <property type="molecule type" value="Genomic_DNA"/>
</dbReference>
<feature type="transmembrane region" description="Helical" evidence="1">
    <location>
        <begin position="164"/>
        <end position="187"/>
    </location>
</feature>
<keyword evidence="1" id="KW-0472">Membrane</keyword>
<dbReference type="Proteomes" id="UP001596287">
    <property type="component" value="Unassembled WGS sequence"/>
</dbReference>
<keyword evidence="3" id="KW-1185">Reference proteome</keyword>
<protein>
    <recommendedName>
        <fullName evidence="4">ABC transporter permease</fullName>
    </recommendedName>
</protein>
<evidence type="ECO:0000313" key="2">
    <source>
        <dbReference type="EMBL" id="MFC6097636.1"/>
    </source>
</evidence>
<keyword evidence="1" id="KW-1133">Transmembrane helix</keyword>
<evidence type="ECO:0000256" key="1">
    <source>
        <dbReference type="SAM" id="Phobius"/>
    </source>
</evidence>
<comment type="caution">
    <text evidence="2">The sequence shown here is derived from an EMBL/GenBank/DDBJ whole genome shotgun (WGS) entry which is preliminary data.</text>
</comment>
<sequence length="427" mass="50407">MDNQTRFFKSAILLQFIPIVLLGVFLYSKFEFQEIANIREFHPNEFNLGALFPVLFFVICCLVSIFYLFSKKNPNETAAVEIQKNLRIKNFWKFSFYSNAILATSILIFFGIIKLQHPREMIVRGDEIFYFFIFFQALLPVLLSLILASFMLTSGVYWKTNKTLASVTMFLGFFFFITFFLGDYLFLNEFKKMSTYHYEAHELEDNAQEMPTVVEEEIDESQYQEGDSSEDRGELVEIEEAWNYFLNNKYDLKGKQEFTEVRYPMYSNFLENTEEDGDYFLTGYVKEIRKDPAMISLAFEMYKAVLYNSVSRRTYRIANFDKVIDGLLFTYEDLTSEENSGNMQKIYKIMSAPRETYDLDAGEYYPQLEKYFTAETVELLESTRLSNGSQFSNGDIVWFYSFWARRNHEGNVNEVLSVLREIQENYN</sequence>